<accession>A0A427XLZ5</accession>
<dbReference type="OrthoDB" id="2146at2759"/>
<sequence length="78" mass="8793">MSRPSQPELKKFMDRRLFIHLQGGRNVSGILRGFDMFLNLVLDQAYEEVGGGQRKPAGMVVIRGNSVQAMELLDSMRV</sequence>
<evidence type="ECO:0000256" key="3">
    <source>
        <dbReference type="ARBA" id="ARBA00022664"/>
    </source>
</evidence>
<keyword evidence="7 9" id="KW-0539">Nucleus</keyword>
<dbReference type="GO" id="GO:0005689">
    <property type="term" value="C:U12-type spliceosomal complex"/>
    <property type="evidence" value="ECO:0007669"/>
    <property type="project" value="TreeGrafter"/>
</dbReference>
<comment type="similarity">
    <text evidence="2 9">Belongs to the snRNP Sm proteins family.</text>
</comment>
<dbReference type="GO" id="GO:0005685">
    <property type="term" value="C:U1 snRNP"/>
    <property type="evidence" value="ECO:0007669"/>
    <property type="project" value="TreeGrafter"/>
</dbReference>
<dbReference type="InterPro" id="IPR034098">
    <property type="entry name" value="Sm_G"/>
</dbReference>
<evidence type="ECO:0000256" key="4">
    <source>
        <dbReference type="ARBA" id="ARBA00022728"/>
    </source>
</evidence>
<dbReference type="GO" id="GO:0071013">
    <property type="term" value="C:catalytic step 2 spliceosome"/>
    <property type="evidence" value="ECO:0007669"/>
    <property type="project" value="TreeGrafter"/>
</dbReference>
<dbReference type="Pfam" id="PF01423">
    <property type="entry name" value="LSM"/>
    <property type="match status" value="1"/>
</dbReference>
<keyword evidence="5 9" id="KW-0694">RNA-binding</keyword>
<dbReference type="GO" id="GO:0003723">
    <property type="term" value="F:RNA binding"/>
    <property type="evidence" value="ECO:0007669"/>
    <property type="project" value="UniProtKB-UniRule"/>
</dbReference>
<dbReference type="PANTHER" id="PTHR10553:SF2">
    <property type="entry name" value="SMALL NUCLEAR RIBONUCLEOPROTEIN G"/>
    <property type="match status" value="1"/>
</dbReference>
<organism evidence="11 12">
    <name type="scientific">Apiotrichum porosum</name>
    <dbReference type="NCBI Taxonomy" id="105984"/>
    <lineage>
        <taxon>Eukaryota</taxon>
        <taxon>Fungi</taxon>
        <taxon>Dikarya</taxon>
        <taxon>Basidiomycota</taxon>
        <taxon>Agaricomycotina</taxon>
        <taxon>Tremellomycetes</taxon>
        <taxon>Trichosporonales</taxon>
        <taxon>Trichosporonaceae</taxon>
        <taxon>Apiotrichum</taxon>
    </lineage>
</organism>
<gene>
    <name evidence="11" type="ORF">EHS24_009589</name>
</gene>
<evidence type="ECO:0000256" key="6">
    <source>
        <dbReference type="ARBA" id="ARBA00023187"/>
    </source>
</evidence>
<keyword evidence="4 9" id="KW-0747">Spliceosome</keyword>
<keyword evidence="12" id="KW-1185">Reference proteome</keyword>
<feature type="domain" description="Sm" evidence="10">
    <location>
        <begin position="4"/>
        <end position="76"/>
    </location>
</feature>
<name>A0A427XLZ5_9TREE</name>
<dbReference type="GO" id="GO:0071004">
    <property type="term" value="C:U2-type prespliceosome"/>
    <property type="evidence" value="ECO:0007669"/>
    <property type="project" value="TreeGrafter"/>
</dbReference>
<dbReference type="STRING" id="105984.A0A427XLZ5"/>
<evidence type="ECO:0000256" key="1">
    <source>
        <dbReference type="ARBA" id="ARBA00004123"/>
    </source>
</evidence>
<evidence type="ECO:0000256" key="5">
    <source>
        <dbReference type="ARBA" id="ARBA00022884"/>
    </source>
</evidence>
<evidence type="ECO:0000256" key="7">
    <source>
        <dbReference type="ARBA" id="ARBA00023242"/>
    </source>
</evidence>
<dbReference type="InterPro" id="IPR047575">
    <property type="entry name" value="Sm"/>
</dbReference>
<dbReference type="InterPro" id="IPR001163">
    <property type="entry name" value="Sm_dom_euk/arc"/>
</dbReference>
<dbReference type="Gene3D" id="2.30.30.100">
    <property type="match status" value="1"/>
</dbReference>
<evidence type="ECO:0000313" key="12">
    <source>
        <dbReference type="Proteomes" id="UP000279236"/>
    </source>
</evidence>
<comment type="subcellular location">
    <subcellularLocation>
        <location evidence="1 9">Nucleus</location>
    </subcellularLocation>
</comment>
<dbReference type="SUPFAM" id="SSF50182">
    <property type="entry name" value="Sm-like ribonucleoproteins"/>
    <property type="match status" value="1"/>
</dbReference>
<dbReference type="SMART" id="SM00651">
    <property type="entry name" value="Sm"/>
    <property type="match status" value="1"/>
</dbReference>
<comment type="function">
    <text evidence="9">Plays a role in pre-mRNA splicing.</text>
</comment>
<comment type="caution">
    <text evidence="11">The sequence shown here is derived from an EMBL/GenBank/DDBJ whole genome shotgun (WGS) entry which is preliminary data.</text>
</comment>
<dbReference type="EMBL" id="RSCE01000009">
    <property type="protein sequence ID" value="RSH79921.1"/>
    <property type="molecule type" value="Genomic_DNA"/>
</dbReference>
<keyword evidence="3 9" id="KW-0507">mRNA processing</keyword>
<dbReference type="GeneID" id="39594132"/>
<dbReference type="GO" id="GO:0097526">
    <property type="term" value="C:spliceosomal tri-snRNP complex"/>
    <property type="evidence" value="ECO:0007669"/>
    <property type="project" value="TreeGrafter"/>
</dbReference>
<evidence type="ECO:0000256" key="2">
    <source>
        <dbReference type="ARBA" id="ARBA00006850"/>
    </source>
</evidence>
<dbReference type="GO" id="GO:0005687">
    <property type="term" value="C:U4 snRNP"/>
    <property type="evidence" value="ECO:0007669"/>
    <property type="project" value="TreeGrafter"/>
</dbReference>
<dbReference type="InterPro" id="IPR044641">
    <property type="entry name" value="Lsm7/SmG-like"/>
</dbReference>
<protein>
    <recommendedName>
        <fullName evidence="9">Small nuclear ribonucleoprotein G</fullName>
        <shortName evidence="9">snRNP-G</shortName>
    </recommendedName>
</protein>
<dbReference type="GO" id="GO:0005682">
    <property type="term" value="C:U5 snRNP"/>
    <property type="evidence" value="ECO:0007669"/>
    <property type="project" value="TreeGrafter"/>
</dbReference>
<keyword evidence="8 9" id="KW-0687">Ribonucleoprotein</keyword>
<dbReference type="Proteomes" id="UP000279236">
    <property type="component" value="Unassembled WGS sequence"/>
</dbReference>
<evidence type="ECO:0000313" key="11">
    <source>
        <dbReference type="EMBL" id="RSH79921.1"/>
    </source>
</evidence>
<keyword evidence="6 9" id="KW-0508">mRNA splicing</keyword>
<dbReference type="PROSITE" id="PS52002">
    <property type="entry name" value="SM"/>
    <property type="match status" value="1"/>
</dbReference>
<dbReference type="GO" id="GO:0005686">
    <property type="term" value="C:U2 snRNP"/>
    <property type="evidence" value="ECO:0007669"/>
    <property type="project" value="TreeGrafter"/>
</dbReference>
<evidence type="ECO:0000256" key="9">
    <source>
        <dbReference type="RuleBase" id="RU365052"/>
    </source>
</evidence>
<dbReference type="GO" id="GO:0071011">
    <property type="term" value="C:precatalytic spliceosome"/>
    <property type="evidence" value="ECO:0007669"/>
    <property type="project" value="TreeGrafter"/>
</dbReference>
<dbReference type="AlphaFoldDB" id="A0A427XLZ5"/>
<dbReference type="FunFam" id="2.30.30.100:FF:000023">
    <property type="entry name" value="Small nuclear ribonucleoprotein G"/>
    <property type="match status" value="1"/>
</dbReference>
<evidence type="ECO:0000259" key="10">
    <source>
        <dbReference type="PROSITE" id="PS52002"/>
    </source>
</evidence>
<dbReference type="RefSeq" id="XP_028475030.1">
    <property type="nucleotide sequence ID" value="XM_028624862.1"/>
</dbReference>
<dbReference type="InterPro" id="IPR010920">
    <property type="entry name" value="LSM_dom_sf"/>
</dbReference>
<proteinExistence type="inferred from homology"/>
<reference evidence="11 12" key="1">
    <citation type="submission" date="2018-11" db="EMBL/GenBank/DDBJ databases">
        <title>Genome sequence of Apiotrichum porosum DSM 27194.</title>
        <authorList>
            <person name="Aliyu H."/>
            <person name="Gorte O."/>
            <person name="Ochsenreither K."/>
        </authorList>
    </citation>
    <scope>NUCLEOTIDE SEQUENCE [LARGE SCALE GENOMIC DNA]</scope>
    <source>
        <strain evidence="11 12">DSM 27194</strain>
    </source>
</reference>
<evidence type="ECO:0000256" key="8">
    <source>
        <dbReference type="ARBA" id="ARBA00023274"/>
    </source>
</evidence>
<dbReference type="GO" id="GO:0034719">
    <property type="term" value="C:SMN-Sm protein complex"/>
    <property type="evidence" value="ECO:0007669"/>
    <property type="project" value="TreeGrafter"/>
</dbReference>
<dbReference type="PANTHER" id="PTHR10553">
    <property type="entry name" value="SMALL NUCLEAR RIBONUCLEOPROTEIN"/>
    <property type="match status" value="1"/>
</dbReference>
<dbReference type="CDD" id="cd01719">
    <property type="entry name" value="Sm_G"/>
    <property type="match status" value="1"/>
</dbReference>
<dbReference type="GO" id="GO:0000387">
    <property type="term" value="P:spliceosomal snRNP assembly"/>
    <property type="evidence" value="ECO:0007669"/>
    <property type="project" value="UniProtKB-UniRule"/>
</dbReference>